<feature type="domain" description="Kinesin motor" evidence="25">
    <location>
        <begin position="5"/>
        <end position="335"/>
    </location>
</feature>
<keyword evidence="11 21" id="KW-0067">ATP-binding</keyword>
<feature type="coiled-coil region" evidence="23">
    <location>
        <begin position="824"/>
        <end position="865"/>
    </location>
</feature>
<dbReference type="FunFam" id="3.40.850.10:FF:000029">
    <property type="entry name" value="Kinesin-like protein KIF17"/>
    <property type="match status" value="1"/>
</dbReference>
<dbReference type="PROSITE" id="PS00411">
    <property type="entry name" value="KINESIN_MOTOR_1"/>
    <property type="match status" value="1"/>
</dbReference>
<protein>
    <recommendedName>
        <fullName evidence="5 22">Dolichyl-diphosphooligosaccharide--protein glycosyltransferase 48 kDa subunit</fullName>
        <shortName evidence="22">Oligosaccharyl transferase 48 kDa subunit</shortName>
    </recommendedName>
</protein>
<keyword evidence="10 22" id="KW-0256">Endoplasmic reticulum</keyword>
<evidence type="ECO:0000256" key="19">
    <source>
        <dbReference type="ARBA" id="ARBA00059114"/>
    </source>
</evidence>
<evidence type="ECO:0000256" key="8">
    <source>
        <dbReference type="ARBA" id="ARBA00022701"/>
    </source>
</evidence>
<evidence type="ECO:0000256" key="2">
    <source>
        <dbReference type="ARBA" id="ARBA00004245"/>
    </source>
</evidence>
<evidence type="ECO:0000259" key="25">
    <source>
        <dbReference type="PROSITE" id="PS50067"/>
    </source>
</evidence>
<evidence type="ECO:0000256" key="6">
    <source>
        <dbReference type="ARBA" id="ARBA00022490"/>
    </source>
</evidence>
<comment type="subunit">
    <text evidence="18">Component of the oligosaccharyltransferase (OST) complex. OST exists in two different complex forms which contain common core subunits RPN1, RPN2, OST48, OST4, DAD1 and TMEM258, either STT3A or STT3B as catalytic subunits, and form-specific accessory subunits. STT3A complex assembly occurs through the formation of 3 subcomplexes. Subcomplex 1 contains RPN1 and TMEM258, subcomplex 2 contains the STT3A-specific subunits STT3A, DC2/OSTC, and KCP2 as well as the core subunit OST4, and subcomplex 3 contains RPN2, DAD1, and OST48. The STT3A complex can form stable complexes with the Sec61 complex or with both the Sec61 and TRAP complexes. Interacts with SMIM22.</text>
</comment>
<keyword evidence="14 22" id="KW-0472">Membrane</keyword>
<keyword evidence="9 21" id="KW-0547">Nucleotide-binding</keyword>
<comment type="pathway">
    <text evidence="3 22">Protein modification; protein glycosylation.</text>
</comment>
<comment type="function">
    <text evidence="19">Dendrite-specific motor protein which, in association with the Apba1-containing complex (LIN-10-LIN-2-LIN-7 complex), transports vesicles containing N-methyl-D-aspartate (NMDA) receptor subunit NR2B along microtubules.</text>
</comment>
<dbReference type="PROSITE" id="PS50067">
    <property type="entry name" value="KINESIN_MOTOR_2"/>
    <property type="match status" value="1"/>
</dbReference>
<proteinExistence type="inferred from homology"/>
<dbReference type="PRINTS" id="PR00380">
    <property type="entry name" value="KINESINHEAVY"/>
</dbReference>
<dbReference type="InterPro" id="IPR027417">
    <property type="entry name" value="P-loop_NTPase"/>
</dbReference>
<dbReference type="GO" id="GO:0018279">
    <property type="term" value="P:protein N-linked glycosylation via asparagine"/>
    <property type="evidence" value="ECO:0007669"/>
    <property type="project" value="UniProtKB-UniRule"/>
</dbReference>
<evidence type="ECO:0000256" key="23">
    <source>
        <dbReference type="SAM" id="Coils"/>
    </source>
</evidence>
<dbReference type="InterPro" id="IPR019821">
    <property type="entry name" value="Kinesin_motor_CS"/>
</dbReference>
<feature type="region of interest" description="Disordered" evidence="24">
    <location>
        <begin position="990"/>
        <end position="1025"/>
    </location>
</feature>
<dbReference type="Pfam" id="PF03345">
    <property type="entry name" value="OST48_N"/>
    <property type="match status" value="1"/>
</dbReference>
<dbReference type="UniPathway" id="UPA00378"/>
<comment type="similarity">
    <text evidence="21">Belongs to the TRAFAC class myosin-kinesin ATPase superfamily. Kinesin family.</text>
</comment>
<dbReference type="SMART" id="SM00129">
    <property type="entry name" value="KISc"/>
    <property type="match status" value="1"/>
</dbReference>
<comment type="function">
    <text evidence="17">Subunit of the oligosaccharyl transferase (OST) complex that catalyzes the initial transfer of a defined glycan (Glc(3)Man(9)GlcNAc(2) in eukaryotes) from the lipid carrier dolichol-pyrophosphate to an asparagine residue within an Asn-X-Ser/Thr consensus motif in nascent polypeptide chains, the first step in protein N-glycosylation. N-glycosylation occurs cotranslationally and the complex associates with the Sec61 complex at the channel-forming translocon complex that mediates protein translocation across the endoplasmic reticulum (ER). All subunits are required for a maximal enzyme activity. Required for the assembly of both SST3A- and SS3B-containing OST complexes.</text>
</comment>
<evidence type="ECO:0000256" key="13">
    <source>
        <dbReference type="ARBA" id="ARBA00023054"/>
    </source>
</evidence>
<feature type="transmembrane region" description="Helical" evidence="22">
    <location>
        <begin position="1406"/>
        <end position="1427"/>
    </location>
</feature>
<comment type="subcellular location">
    <subcellularLocation>
        <location evidence="2">Cytoplasm</location>
        <location evidence="2">Cytoskeleton</location>
    </subcellularLocation>
    <subcellularLocation>
        <location evidence="1 22">Endoplasmic reticulum membrane</location>
        <topology evidence="1 22">Single-pass type I membrane protein</topology>
    </subcellularLocation>
</comment>
<feature type="region of interest" description="Disordered" evidence="24">
    <location>
        <begin position="553"/>
        <end position="587"/>
    </location>
</feature>
<feature type="compositionally biased region" description="Low complexity" evidence="24">
    <location>
        <begin position="995"/>
        <end position="1011"/>
    </location>
</feature>
<dbReference type="GO" id="GO:0003777">
    <property type="term" value="F:microtubule motor activity"/>
    <property type="evidence" value="ECO:0007669"/>
    <property type="project" value="InterPro"/>
</dbReference>
<dbReference type="GO" id="GO:0005874">
    <property type="term" value="C:microtubule"/>
    <property type="evidence" value="ECO:0007669"/>
    <property type="project" value="UniProtKB-KW"/>
</dbReference>
<dbReference type="PANTHER" id="PTHR10830">
    <property type="entry name" value="DOLICHYL-DIPHOSPHOOLIGOSACCHARIDE--PROTEIN GLYCOSYLTRANSFERASE 48 KDA SUBUNIT"/>
    <property type="match status" value="1"/>
</dbReference>
<evidence type="ECO:0000256" key="24">
    <source>
        <dbReference type="SAM" id="MobiDB-lite"/>
    </source>
</evidence>
<evidence type="ECO:0000256" key="21">
    <source>
        <dbReference type="PROSITE-ProRule" id="PRU00283"/>
    </source>
</evidence>
<evidence type="ECO:0000256" key="17">
    <source>
        <dbReference type="ARBA" id="ARBA00045729"/>
    </source>
</evidence>
<feature type="compositionally biased region" description="Basic and acidic residues" evidence="24">
    <location>
        <begin position="569"/>
        <end position="578"/>
    </location>
</feature>
<evidence type="ECO:0000256" key="1">
    <source>
        <dbReference type="ARBA" id="ARBA00004115"/>
    </source>
</evidence>
<dbReference type="EMBL" id="JAEMGP010000002">
    <property type="protein sequence ID" value="KAG5214361.1"/>
    <property type="molecule type" value="Genomic_DNA"/>
</dbReference>
<dbReference type="InterPro" id="IPR055457">
    <property type="entry name" value="OST48_N"/>
</dbReference>
<dbReference type="Pfam" id="PF23358">
    <property type="entry name" value="OST48_MD"/>
    <property type="match status" value="1"/>
</dbReference>
<gene>
    <name evidence="26" type="ORF">JEQ12_010147</name>
</gene>
<dbReference type="GO" id="GO:0008017">
    <property type="term" value="F:microtubule binding"/>
    <property type="evidence" value="ECO:0007669"/>
    <property type="project" value="InterPro"/>
</dbReference>
<keyword evidence="8" id="KW-0493">Microtubule</keyword>
<dbReference type="InterPro" id="IPR005013">
    <property type="entry name" value="DDOST_48_kDa_subunit"/>
</dbReference>
<evidence type="ECO:0000256" key="7">
    <source>
        <dbReference type="ARBA" id="ARBA00022692"/>
    </source>
</evidence>
<keyword evidence="13 23" id="KW-0175">Coiled coil</keyword>
<evidence type="ECO:0000256" key="12">
    <source>
        <dbReference type="ARBA" id="ARBA00022989"/>
    </source>
</evidence>
<evidence type="ECO:0000256" key="16">
    <source>
        <dbReference type="ARBA" id="ARBA00023212"/>
    </source>
</evidence>
<evidence type="ECO:0000256" key="11">
    <source>
        <dbReference type="ARBA" id="ARBA00022840"/>
    </source>
</evidence>
<evidence type="ECO:0000256" key="5">
    <source>
        <dbReference type="ARBA" id="ARBA00013350"/>
    </source>
</evidence>
<comment type="caution">
    <text evidence="26">The sequence shown here is derived from an EMBL/GenBank/DDBJ whole genome shotgun (WGS) entry which is preliminary data.</text>
</comment>
<evidence type="ECO:0000256" key="14">
    <source>
        <dbReference type="ARBA" id="ARBA00023136"/>
    </source>
</evidence>
<evidence type="ECO:0000256" key="3">
    <source>
        <dbReference type="ARBA" id="ARBA00004922"/>
    </source>
</evidence>
<evidence type="ECO:0000256" key="20">
    <source>
        <dbReference type="ARBA" id="ARBA00062719"/>
    </source>
</evidence>
<feature type="binding site" evidence="21">
    <location>
        <begin position="91"/>
        <end position="98"/>
    </location>
    <ligand>
        <name>ATP</name>
        <dbReference type="ChEBI" id="CHEBI:30616"/>
    </ligand>
</feature>
<accession>A0A836ACF0</accession>
<evidence type="ECO:0000256" key="10">
    <source>
        <dbReference type="ARBA" id="ARBA00022824"/>
    </source>
</evidence>
<evidence type="ECO:0000256" key="4">
    <source>
        <dbReference type="ARBA" id="ARBA00008743"/>
    </source>
</evidence>
<keyword evidence="15 21" id="KW-0505">Motor protein</keyword>
<evidence type="ECO:0000256" key="18">
    <source>
        <dbReference type="ARBA" id="ARBA00046842"/>
    </source>
</evidence>
<feature type="coiled-coil region" evidence="23">
    <location>
        <begin position="403"/>
        <end position="444"/>
    </location>
</feature>
<evidence type="ECO:0000313" key="26">
    <source>
        <dbReference type="EMBL" id="KAG5214361.1"/>
    </source>
</evidence>
<sequence>MASESVKVVVRCRPMNQRERELNCRPVVTVDSARGQCFIQNPGAADQPPKQFTFDGAYYMDHFTEQIYNEIAYPLVEGVTEGYNGTIFAYGQTGSGKSFTMQGLPDPACHRGIIPRAFEHVFESVQCAENTKFLVRASYLEIYNEDVRDLLGTDAKQKLELKEHPEKGVYVKGLSIHTVRSVAQCERIVEAGCKNRSVGCTLMNKDSSRSHSIFTISIEIYAVDERGKDHLRAGKLNLVDLAGSERQSKTGATGERLKEATKINLSLSALGNVISALVDGRCRHIPYRDSKLTRLLQDSLGGNTKTLMVACLSPADNNYDETLSTLRYANRAKNIRNKPRINEDPKDALLREYQEEIKKLKAILAQQMGPGSLSALLNSQVPPSPVQLEEKPLSPPVMQHDMEAEKQLIREEYEARLARLRADYEAEQESRARLEEDITAMRNSYDVKLSTLEQNLRKETEAVLKAEVLYKAEVLSRAEFASSSEYSAPFEFKIAERREIYSMPDPVPSEDSFKAQVSSGFEELPKVAASKSEASLGSDESSTLGENSVCTAFSGPEEPCSPEFSVPDSDARGRHLLPDDEGGGAAEPLLGEEPPLMALELLPGLHDPYAEVAAKLARFSSAVSGPDVPPVDVPKVTTQHLADLPEPADLGSEAEVAEDLPLRTKVQPSEGNGRKTLNLPTFVERGSDLLASGPDHWEVDLGPGVTEELVLAAEPVAEAQEAQAEAPAALEAQPRSLLAGAGARREDVAALADDLLPTVDQQQVLARLQLLEQQVVGGEQAKNKDLKEKHRRRKRYADERKKQLVAALQNSDEDSGDWVLLNVYDSIQEEVRAKSKLLEKMQRKLRAAEVEIKDLQSEFELEKIDYLATIRRQERDFLLFQQLLEQVQPLIRRDCNYSNLEKIRRESCWDEDNGFWKIPEPIIIKTSLPVAVSTGAQNRPARKTSAADNGEPGMEEDRYRLMLSRSDSENIASNYFRPKRASQILGTDPMKSLAHHSSPPGLSSPLSSGSAIPPAQAPEMPQPRPFRLESLDIPFTKAKRKKSKSSFGDRGFVLTFKTADDPSLSLIKYGEFLYDNLIIFSPSVEDFGGNINVETISAFIDGGGSVLVAASSDIGDPLRELGSECGIEFDEEKTAVIDHHNYDVSDLGQHTLIVADTENLLKAPTIVGKSSLNPILFRGVGMVADPDNPLVLDILTGSSTSYSFFPDKPITQYPHAVGKNTLLVAGLQARNNARVIFSGSLDFFSDAFFNSAVQKAAPGSQRYSQTGNYELAVALSRWVFKEEGVLRVGPVSHHRVGETAPPNAYTVTDLVEYSIVIEQLSDGKWVPFDGDDIQLEFVRIDPFVRTFLKRKGGKYSVQFKLPDVYGVFQFKVDYNRLGYTHLYSSTQVSVRPLQHTQYERFIPSAYPYYASAFSMMLGLFIFSVVFLHMKEKEKSD</sequence>
<dbReference type="GO" id="GO:0005524">
    <property type="term" value="F:ATP binding"/>
    <property type="evidence" value="ECO:0007669"/>
    <property type="project" value="UniProtKB-UniRule"/>
</dbReference>
<comment type="similarity">
    <text evidence="4 22">Belongs to the DDOST 48 kDa subunit family.</text>
</comment>
<dbReference type="PANTHER" id="PTHR10830:SF0">
    <property type="entry name" value="DOLICHYL-DIPHOSPHOOLIGOSACCHARIDE--PROTEIN GLYCOSYLTRANSFERASE 48 KDA SUBUNIT"/>
    <property type="match status" value="1"/>
</dbReference>
<keyword evidence="6" id="KW-0963">Cytoplasm</keyword>
<keyword evidence="16" id="KW-0206">Cytoskeleton</keyword>
<feature type="region of interest" description="Disordered" evidence="24">
    <location>
        <begin position="934"/>
        <end position="955"/>
    </location>
</feature>
<name>A0A836ACF0_SHEEP</name>
<organism evidence="26 27">
    <name type="scientific">Ovis aries</name>
    <name type="common">Sheep</name>
    <dbReference type="NCBI Taxonomy" id="9940"/>
    <lineage>
        <taxon>Eukaryota</taxon>
        <taxon>Metazoa</taxon>
        <taxon>Chordata</taxon>
        <taxon>Craniata</taxon>
        <taxon>Vertebrata</taxon>
        <taxon>Euteleostomi</taxon>
        <taxon>Mammalia</taxon>
        <taxon>Eutheria</taxon>
        <taxon>Laurasiatheria</taxon>
        <taxon>Artiodactyla</taxon>
        <taxon>Ruminantia</taxon>
        <taxon>Pecora</taxon>
        <taxon>Bovidae</taxon>
        <taxon>Caprinae</taxon>
        <taxon>Ovis</taxon>
    </lineage>
</organism>
<dbReference type="Proteomes" id="UP000664991">
    <property type="component" value="Unassembled WGS sequence"/>
</dbReference>
<dbReference type="GO" id="GO:0007018">
    <property type="term" value="P:microtubule-based movement"/>
    <property type="evidence" value="ECO:0007669"/>
    <property type="project" value="InterPro"/>
</dbReference>
<dbReference type="SUPFAM" id="SSF52540">
    <property type="entry name" value="P-loop containing nucleoside triphosphate hydrolases"/>
    <property type="match status" value="1"/>
</dbReference>
<dbReference type="InterPro" id="IPR036961">
    <property type="entry name" value="Kinesin_motor_dom_sf"/>
</dbReference>
<dbReference type="InterPro" id="IPR001752">
    <property type="entry name" value="Kinesin_motor_dom"/>
</dbReference>
<reference evidence="26 27" key="1">
    <citation type="submission" date="2020-12" db="EMBL/GenBank/DDBJ databases">
        <title>De novo assembly of Tibetan sheep genome.</title>
        <authorList>
            <person name="Li X."/>
        </authorList>
    </citation>
    <scope>NUCLEOTIDE SEQUENCE [LARGE SCALE GENOMIC DNA]</scope>
    <source>
        <tissue evidence="26">Heart</tissue>
    </source>
</reference>
<comment type="subunit">
    <text evidence="20">Homodimer. Interacts with APBA1 (via PDZ domain); the interaction is direct and is required for association of KIF17 with the cargo that is to be transported. Interacts with IFT B complex components IFT52 and IFT57. Interacts with IFT70B. Interacts with PIWIL1. Interacts with TBATA.</text>
</comment>
<dbReference type="Gene3D" id="3.40.850.10">
    <property type="entry name" value="Kinesin motor domain"/>
    <property type="match status" value="1"/>
</dbReference>
<keyword evidence="7 22" id="KW-0812">Transmembrane</keyword>
<evidence type="ECO:0000256" key="22">
    <source>
        <dbReference type="RuleBase" id="RU361142"/>
    </source>
</evidence>
<evidence type="ECO:0000256" key="15">
    <source>
        <dbReference type="ARBA" id="ARBA00023175"/>
    </source>
</evidence>
<dbReference type="Pfam" id="PF00225">
    <property type="entry name" value="Kinesin"/>
    <property type="match status" value="1"/>
</dbReference>
<evidence type="ECO:0000256" key="9">
    <source>
        <dbReference type="ARBA" id="ARBA00022741"/>
    </source>
</evidence>
<dbReference type="GO" id="GO:0008250">
    <property type="term" value="C:oligosaccharyltransferase complex"/>
    <property type="evidence" value="ECO:0007669"/>
    <property type="project" value="TreeGrafter"/>
</dbReference>
<dbReference type="InterPro" id="IPR055459">
    <property type="entry name" value="OST48_MD"/>
</dbReference>
<keyword evidence="12 22" id="KW-1133">Transmembrane helix</keyword>
<evidence type="ECO:0000313" key="27">
    <source>
        <dbReference type="Proteomes" id="UP000664991"/>
    </source>
</evidence>